<proteinExistence type="predicted"/>
<evidence type="ECO:0000313" key="2">
    <source>
        <dbReference type="Proteomes" id="UP001595805"/>
    </source>
</evidence>
<keyword evidence="2" id="KW-1185">Reference proteome</keyword>
<dbReference type="SUPFAM" id="SSF55486">
    <property type="entry name" value="Metalloproteases ('zincins'), catalytic domain"/>
    <property type="match status" value="1"/>
</dbReference>
<reference evidence="2" key="1">
    <citation type="journal article" date="2019" name="Int. J. Syst. Evol. Microbiol.">
        <title>The Global Catalogue of Microorganisms (GCM) 10K type strain sequencing project: providing services to taxonomists for standard genome sequencing and annotation.</title>
        <authorList>
            <consortium name="The Broad Institute Genomics Platform"/>
            <consortium name="The Broad Institute Genome Sequencing Center for Infectious Disease"/>
            <person name="Wu L."/>
            <person name="Ma J."/>
        </authorList>
    </citation>
    <scope>NUCLEOTIDE SEQUENCE [LARGE SCALE GENOMIC DNA]</scope>
    <source>
        <strain evidence="2">CCUG 60523</strain>
    </source>
</reference>
<organism evidence="1 2">
    <name type="scientific">Algoriphagus namhaensis</name>
    <dbReference type="NCBI Taxonomy" id="915353"/>
    <lineage>
        <taxon>Bacteria</taxon>
        <taxon>Pseudomonadati</taxon>
        <taxon>Bacteroidota</taxon>
        <taxon>Cytophagia</taxon>
        <taxon>Cytophagales</taxon>
        <taxon>Cyclobacteriaceae</taxon>
        <taxon>Algoriphagus</taxon>
    </lineage>
</organism>
<dbReference type="InterPro" id="IPR024079">
    <property type="entry name" value="MetalloPept_cat_dom_sf"/>
</dbReference>
<dbReference type="PANTHER" id="PTHR30164">
    <property type="entry name" value="MTFA PEPTIDASE"/>
    <property type="match status" value="1"/>
</dbReference>
<dbReference type="RefSeq" id="WP_377902189.1">
    <property type="nucleotide sequence ID" value="NZ_JBHRZS010000002.1"/>
</dbReference>
<evidence type="ECO:0000313" key="1">
    <source>
        <dbReference type="EMBL" id="MFC3878586.1"/>
    </source>
</evidence>
<sequence length="263" mass="30813">MGLYFLKELFYSIADAFSALRFSFFAKKLSMADRRILQNHFPYYARMNPKFKPEFERKLERMISSKEFIGRGGIDEVTQEMELLIGATLTMVLFGWKGIQLPHFNRILIYPNAYYSTVTKTYHRGEVNPKFGLIVVSWRCFLEGLVDESDGVNLGIHEIAHALKLENLISRNDEYGFLDPNTKRQYRAHMQEEMKQMKAGKFSPFRSNAMIDEDEFFAVVLEYFFEKPQSFQKHRPDFYQTLVHLLRQNPLVVSPPTETSLST</sequence>
<comment type="caution">
    <text evidence="1">The sequence shown here is derived from an EMBL/GenBank/DDBJ whole genome shotgun (WGS) entry which is preliminary data.</text>
</comment>
<protein>
    <submittedName>
        <fullName evidence="1">Zinc-dependent peptidase</fullName>
    </submittedName>
</protein>
<dbReference type="Proteomes" id="UP001595805">
    <property type="component" value="Unassembled WGS sequence"/>
</dbReference>
<dbReference type="Gene3D" id="3.40.390.10">
    <property type="entry name" value="Collagenase (Catalytic Domain)"/>
    <property type="match status" value="1"/>
</dbReference>
<dbReference type="EMBL" id="JBHRZS010000002">
    <property type="protein sequence ID" value="MFC3878586.1"/>
    <property type="molecule type" value="Genomic_DNA"/>
</dbReference>
<gene>
    <name evidence="1" type="ORF">ACFOSV_00270</name>
</gene>
<dbReference type="CDD" id="cd20170">
    <property type="entry name" value="Peptidase_M90-like"/>
    <property type="match status" value="1"/>
</dbReference>
<accession>A0ABV8AP23</accession>
<dbReference type="InterPro" id="IPR010384">
    <property type="entry name" value="MtfA_fam"/>
</dbReference>
<name>A0ABV8AP23_9BACT</name>
<dbReference type="Pfam" id="PF06167">
    <property type="entry name" value="Peptidase_M90"/>
    <property type="match status" value="1"/>
</dbReference>
<dbReference type="PANTHER" id="PTHR30164:SF2">
    <property type="entry name" value="PROTEIN MTFA"/>
    <property type="match status" value="1"/>
</dbReference>